<sequence length="282" mass="31236">MKSVEHRVLATQGVKARVSVACFFNSDDKLKPYGPIKELLSENNPPLYKDTNYIEFATHYQGGSATQLKDVSGAIQAKHLARPKFDVGTSVNTVGIAYPYQCQLCQQSKIQSRRSWRLEAQLRNEIVEYYKGSIRIRKIVAELLSESWGLNSSGYIRNMGLLKLYDIDVKPVKGASTVNIGDMMQMEASEMCELEKEVKQFCKSKGDVKGLVDCGITCKVPRIFIHSEPAEQQDDGNMSMFGNLSCTVCNGAGDLSCTDCFGVTKGRSRDSKAVTVKGKTML</sequence>
<dbReference type="AlphaFoldDB" id="A0A978VRW1"/>
<dbReference type="InterPro" id="IPR027443">
    <property type="entry name" value="IPNS-like_sf"/>
</dbReference>
<comment type="caution">
    <text evidence="1">The sequence shown here is derived from an EMBL/GenBank/DDBJ whole genome shotgun (WGS) entry which is preliminary data.</text>
</comment>
<evidence type="ECO:0000313" key="2">
    <source>
        <dbReference type="Proteomes" id="UP000813462"/>
    </source>
</evidence>
<gene>
    <name evidence="1" type="ORF">FEM48_Zijuj03G0183400</name>
</gene>
<reference evidence="1" key="1">
    <citation type="journal article" date="2021" name="Front. Plant Sci.">
        <title>Chromosome-Scale Genome Assembly for Chinese Sour Jujube and Insights Into Its Genome Evolution and Domestication Signature.</title>
        <authorList>
            <person name="Shen L.-Y."/>
            <person name="Luo H."/>
            <person name="Wang X.-L."/>
            <person name="Wang X.-M."/>
            <person name="Qiu X.-J."/>
            <person name="Liu H."/>
            <person name="Zhou S.-S."/>
            <person name="Jia K.-H."/>
            <person name="Nie S."/>
            <person name="Bao Y.-T."/>
            <person name="Zhang R.-G."/>
            <person name="Yun Q.-Z."/>
            <person name="Chai Y.-H."/>
            <person name="Lu J.-Y."/>
            <person name="Li Y."/>
            <person name="Zhao S.-W."/>
            <person name="Mao J.-F."/>
            <person name="Jia S.-G."/>
            <person name="Mao Y.-M."/>
        </authorList>
    </citation>
    <scope>NUCLEOTIDE SEQUENCE</scope>
    <source>
        <strain evidence="1">AT0</strain>
        <tissue evidence="1">Leaf</tissue>
    </source>
</reference>
<dbReference type="SUPFAM" id="SSF51197">
    <property type="entry name" value="Clavaminate synthase-like"/>
    <property type="match status" value="1"/>
</dbReference>
<evidence type="ECO:0000313" key="1">
    <source>
        <dbReference type="EMBL" id="KAH7538286.1"/>
    </source>
</evidence>
<dbReference type="EMBL" id="JAEACU010000003">
    <property type="protein sequence ID" value="KAH7538286.1"/>
    <property type="molecule type" value="Genomic_DNA"/>
</dbReference>
<accession>A0A978VRW1</accession>
<protein>
    <submittedName>
        <fullName evidence="1">Uncharacterized protein</fullName>
    </submittedName>
</protein>
<dbReference type="Proteomes" id="UP000813462">
    <property type="component" value="Unassembled WGS sequence"/>
</dbReference>
<organism evidence="1 2">
    <name type="scientific">Ziziphus jujuba var. spinosa</name>
    <dbReference type="NCBI Taxonomy" id="714518"/>
    <lineage>
        <taxon>Eukaryota</taxon>
        <taxon>Viridiplantae</taxon>
        <taxon>Streptophyta</taxon>
        <taxon>Embryophyta</taxon>
        <taxon>Tracheophyta</taxon>
        <taxon>Spermatophyta</taxon>
        <taxon>Magnoliopsida</taxon>
        <taxon>eudicotyledons</taxon>
        <taxon>Gunneridae</taxon>
        <taxon>Pentapetalae</taxon>
        <taxon>rosids</taxon>
        <taxon>fabids</taxon>
        <taxon>Rosales</taxon>
        <taxon>Rhamnaceae</taxon>
        <taxon>Paliureae</taxon>
        <taxon>Ziziphus</taxon>
    </lineage>
</organism>
<proteinExistence type="predicted"/>
<name>A0A978VRW1_ZIZJJ</name>
<dbReference type="Gene3D" id="2.60.120.330">
    <property type="entry name" value="B-lactam Antibiotic, Isopenicillin N Synthase, Chain"/>
    <property type="match status" value="1"/>
</dbReference>